<dbReference type="InterPro" id="IPR012338">
    <property type="entry name" value="Beta-lactam/transpept-like"/>
</dbReference>
<feature type="signal peptide" evidence="2">
    <location>
        <begin position="1"/>
        <end position="25"/>
    </location>
</feature>
<dbReference type="InterPro" id="IPR001466">
    <property type="entry name" value="Beta-lactam-related"/>
</dbReference>
<dbReference type="RefSeq" id="WP_307477408.1">
    <property type="nucleotide sequence ID" value="NZ_JAUSUB010000020.1"/>
</dbReference>
<evidence type="ECO:0000256" key="1">
    <source>
        <dbReference type="ARBA" id="ARBA00022801"/>
    </source>
</evidence>
<accession>A0ABU0AMR8</accession>
<dbReference type="NCBIfam" id="NF002968">
    <property type="entry name" value="PRK03642.1"/>
    <property type="match status" value="1"/>
</dbReference>
<evidence type="ECO:0000313" key="5">
    <source>
        <dbReference type="Proteomes" id="UP001238088"/>
    </source>
</evidence>
<keyword evidence="5" id="KW-1185">Reference proteome</keyword>
<gene>
    <name evidence="4" type="ORF">J2S17_003984</name>
</gene>
<sequence length="457" mass="51105">MKKSVVLILILLLLLLPLSSTGSDAANLMKNDKEQQWAYPIKHGYPTLKKAKKPEEAGFSSKGLKKVDQLIEAEVNAGFPGAVLIVIKDGKIVKEDAYGYSQIYEEHSLLKKPKKMKASTIFDLASNTKMYATNFALQHLVSTGALDINETVQYYLPDFKNQPEDIIKRKEEIRVKDLLQHVAGFPSSIHYHNPDRAGNLYSQDREKTFQMLLKTPLENEPGTAQIYSDIDYMLLGMIVEEITGQQLDAYVEKNIYKPLKLKATKFNPLNKGEKQKKFAATELLGNTRDGAISFPNIRNNTLQGEVHDEKAFYSMGGVSGHAGLFSTTADLAILMQVMLNGGGYGKVQLFDEKTIQNFISPSDFSPTFGLGWRINGNESMEWMFSEYASKHAFGHTGWTGTVTIIDKENDLAIALLTNKKHSKVINPSKEPNKFHGDTYGISEYGNVVKAVYEAMIR</sequence>
<dbReference type="EMBL" id="JAUSUB010000020">
    <property type="protein sequence ID" value="MDQ0272092.1"/>
    <property type="molecule type" value="Genomic_DNA"/>
</dbReference>
<feature type="domain" description="Beta-lactamase-related" evidence="3">
    <location>
        <begin position="67"/>
        <end position="424"/>
    </location>
</feature>
<dbReference type="Gene3D" id="3.40.710.10">
    <property type="entry name" value="DD-peptidase/beta-lactamase superfamily"/>
    <property type="match status" value="1"/>
</dbReference>
<keyword evidence="2" id="KW-0732">Signal</keyword>
<organism evidence="4 5">
    <name type="scientific">Cytobacillus purgationiresistens</name>
    <dbReference type="NCBI Taxonomy" id="863449"/>
    <lineage>
        <taxon>Bacteria</taxon>
        <taxon>Bacillati</taxon>
        <taxon>Bacillota</taxon>
        <taxon>Bacilli</taxon>
        <taxon>Bacillales</taxon>
        <taxon>Bacillaceae</taxon>
        <taxon>Cytobacillus</taxon>
    </lineage>
</organism>
<evidence type="ECO:0000256" key="2">
    <source>
        <dbReference type="SAM" id="SignalP"/>
    </source>
</evidence>
<feature type="chain" id="PRO_5046077784" evidence="2">
    <location>
        <begin position="26"/>
        <end position="457"/>
    </location>
</feature>
<evidence type="ECO:0000259" key="3">
    <source>
        <dbReference type="Pfam" id="PF00144"/>
    </source>
</evidence>
<dbReference type="SUPFAM" id="SSF56601">
    <property type="entry name" value="beta-lactamase/transpeptidase-like"/>
    <property type="match status" value="1"/>
</dbReference>
<dbReference type="InterPro" id="IPR050789">
    <property type="entry name" value="Diverse_Enzym_Activities"/>
</dbReference>
<proteinExistence type="predicted"/>
<protein>
    <submittedName>
        <fullName evidence="4">CubicO group peptidase (Beta-lactamase class C family)</fullName>
    </submittedName>
</protein>
<dbReference type="PANTHER" id="PTHR43283">
    <property type="entry name" value="BETA-LACTAMASE-RELATED"/>
    <property type="match status" value="1"/>
</dbReference>
<reference evidence="4 5" key="1">
    <citation type="submission" date="2023-07" db="EMBL/GenBank/DDBJ databases">
        <title>Genomic Encyclopedia of Type Strains, Phase IV (KMG-IV): sequencing the most valuable type-strain genomes for metagenomic binning, comparative biology and taxonomic classification.</title>
        <authorList>
            <person name="Goeker M."/>
        </authorList>
    </citation>
    <scope>NUCLEOTIDE SEQUENCE [LARGE SCALE GENOMIC DNA]</scope>
    <source>
        <strain evidence="4 5">DSM 23494</strain>
    </source>
</reference>
<dbReference type="PANTHER" id="PTHR43283:SF11">
    <property type="entry name" value="BETA-LACTAMASE-RELATED DOMAIN-CONTAINING PROTEIN"/>
    <property type="match status" value="1"/>
</dbReference>
<keyword evidence="1" id="KW-0378">Hydrolase</keyword>
<evidence type="ECO:0000313" key="4">
    <source>
        <dbReference type="EMBL" id="MDQ0272092.1"/>
    </source>
</evidence>
<comment type="caution">
    <text evidence="4">The sequence shown here is derived from an EMBL/GenBank/DDBJ whole genome shotgun (WGS) entry which is preliminary data.</text>
</comment>
<dbReference type="Proteomes" id="UP001238088">
    <property type="component" value="Unassembled WGS sequence"/>
</dbReference>
<dbReference type="Pfam" id="PF00144">
    <property type="entry name" value="Beta-lactamase"/>
    <property type="match status" value="1"/>
</dbReference>
<name>A0ABU0AMR8_9BACI</name>